<dbReference type="GeneID" id="41702266"/>
<name>A0A345S519_9ADEN</name>
<proteinExistence type="predicted"/>
<sequence length="67" mass="7188">MRVPSPFPPFVQLGIPLAGREPVLYNSGLFQDNALRKHMSIVLGSVPIGRDGSQLTRFPMGVPATGV</sequence>
<organism evidence="1 2">
    <name type="scientific">Polar bear adenovirus 1</name>
    <dbReference type="NCBI Taxonomy" id="2250215"/>
    <lineage>
        <taxon>Viruses</taxon>
        <taxon>Varidnaviria</taxon>
        <taxon>Bamfordvirae</taxon>
        <taxon>Preplasmiviricota</taxon>
        <taxon>Polisuviricotina</taxon>
        <taxon>Pharingeaviricetes</taxon>
        <taxon>Rowavirales</taxon>
        <taxon>Adenoviridae</taxon>
        <taxon>Mastadenovirus</taxon>
        <taxon>Mastadenovirus ursi</taxon>
        <taxon>Polar bear mastadenovirus A</taxon>
    </lineage>
</organism>
<dbReference type="RefSeq" id="YP_009553578.1">
    <property type="nucleotide sequence ID" value="NC_040811.1"/>
</dbReference>
<dbReference type="Proteomes" id="UP000289830">
    <property type="component" value="Segment"/>
</dbReference>
<evidence type="ECO:0000313" key="1">
    <source>
        <dbReference type="EMBL" id="AXI68672.1"/>
    </source>
</evidence>
<dbReference type="KEGG" id="vg:41702266"/>
<evidence type="ECO:0000313" key="2">
    <source>
        <dbReference type="Proteomes" id="UP000289830"/>
    </source>
</evidence>
<keyword evidence="2" id="KW-1185">Reference proteome</keyword>
<protein>
    <submittedName>
        <fullName evidence="1">E4 ORFA</fullName>
    </submittedName>
</protein>
<accession>A0A345S519</accession>
<dbReference type="EMBL" id="MF773580">
    <property type="protein sequence ID" value="AXI68672.1"/>
    <property type="molecule type" value="Genomic_DNA"/>
</dbReference>
<reference evidence="1 2" key="1">
    <citation type="submission" date="2017-08" db="EMBL/GenBank/DDBJ databases">
        <title>Genomic and phylogenetic analysis of a novel adenovirus found in polar bear (Ursus maritimus).</title>
        <authorList>
            <person name="Boszormenyi K.P."/>
            <person name="Podgorski I.I."/>
            <person name="Sos E."/>
            <person name="Harrach B."/>
        </authorList>
    </citation>
    <scope>NUCLEOTIDE SEQUENCE [LARGE SCALE GENOMIC DNA]</scope>
    <source>
        <strain evidence="1">BK35</strain>
    </source>
</reference>